<reference evidence="2" key="1">
    <citation type="submission" date="2025-08" db="UniProtKB">
        <authorList>
            <consortium name="RefSeq"/>
        </authorList>
    </citation>
    <scope>IDENTIFICATION</scope>
    <source>
        <tissue evidence="2">Muscle</tissue>
    </source>
</reference>
<organism evidence="1 2">
    <name type="scientific">Limulus polyphemus</name>
    <name type="common">Atlantic horseshoe crab</name>
    <dbReference type="NCBI Taxonomy" id="6850"/>
    <lineage>
        <taxon>Eukaryota</taxon>
        <taxon>Metazoa</taxon>
        <taxon>Ecdysozoa</taxon>
        <taxon>Arthropoda</taxon>
        <taxon>Chelicerata</taxon>
        <taxon>Merostomata</taxon>
        <taxon>Xiphosura</taxon>
        <taxon>Limulidae</taxon>
        <taxon>Limulus</taxon>
    </lineage>
</organism>
<protein>
    <submittedName>
        <fullName evidence="2">28S ribosomal protein S22, mitochondrial-like isoform X1</fullName>
    </submittedName>
</protein>
<dbReference type="PANTHER" id="PTHR13071">
    <property type="entry name" value="MITOCHONDRIAL 28S RIBOSOMAL PROTEIN S22"/>
    <property type="match status" value="1"/>
</dbReference>
<keyword evidence="1" id="KW-1185">Reference proteome</keyword>
<dbReference type="Proteomes" id="UP000694941">
    <property type="component" value="Unplaced"/>
</dbReference>
<dbReference type="Pfam" id="PF10245">
    <property type="entry name" value="MRP-S22"/>
    <property type="match status" value="1"/>
</dbReference>
<evidence type="ECO:0000313" key="1">
    <source>
        <dbReference type="Proteomes" id="UP000694941"/>
    </source>
</evidence>
<dbReference type="RefSeq" id="XP_022240604.1">
    <property type="nucleotide sequence ID" value="XM_022384896.1"/>
</dbReference>
<evidence type="ECO:0000313" key="2">
    <source>
        <dbReference type="RefSeq" id="XP_022240604.1"/>
    </source>
</evidence>
<sequence>MNMAITIRNIMLICNRVIVKQQTLLGRPFMSSFKLYENRKNEETLEESETIKDIDVEKIFIQPKVQEILKRIRHINMDKVFRTVTKPLSLPRYQFLTEEELQQQLEEARQKAEIKLQMPPVLKPKPSVTEILSYDPELQGLDNFKIVFTDITYGISDRQRLIVVRDTDGTLRKAKRGERHRMNQTYFPQNGRKHKLPIMFEDEHLDNLLQREKYEFVLDRACLQFEPDDPDYIKIIEKTYQHIDTTRSFNELRSTRHFGSMAFYFVVARKMDNLLLDMIQRKLISDAADLVRLYCIVHPDSDTAQQSVSEGDDLGIVKVGINKEVYSNVRPDSDTAQQSVSEGDDLGIVKIFLQYDSRKKGNLELALQTYEDMQKQRHIVEEGVKSAHGHT</sequence>
<dbReference type="GeneID" id="106458634"/>
<proteinExistence type="predicted"/>
<dbReference type="InterPro" id="IPR019374">
    <property type="entry name" value="Ribosomal_mS22"/>
</dbReference>
<dbReference type="PANTHER" id="PTHR13071:SF4">
    <property type="entry name" value="SMALL RIBOSOMAL SUBUNIT PROTEIN MS22"/>
    <property type="match status" value="1"/>
</dbReference>
<gene>
    <name evidence="2" type="primary">LOC106458634</name>
</gene>
<name>A0ABM1SAE9_LIMPO</name>
<accession>A0ABM1SAE9</accession>